<evidence type="ECO:0000313" key="2">
    <source>
        <dbReference type="EMBL" id="OCT88649.1"/>
    </source>
</evidence>
<feature type="chain" id="PRO_5036695240" evidence="1">
    <location>
        <begin position="19"/>
        <end position="271"/>
    </location>
</feature>
<sequence>MKIAVIFLLAGLSSYVSALPLDIPADTLTKIEATGIANMLGMVLAQYGNCIQENISTTQKNMVQDFLNIMKLMNVDPQWLNNVLVQLKYIPSNTLDTNAAKICQADALFKALEANRHVDDFIKFALGLTNYRLSKAGVEPKPILEKLNKKMDGVLALPLNLISKATEIVSRILSNLPVNLLSPLLSGFVSPKSGTSSSNLIANVPKPINSLTSGNPFLQSLSGSSGLSGLPDLSSFPGLSGLPGLSDLNNLPGLNSFPGLNSLPGLSTCLV</sequence>
<reference evidence="3" key="1">
    <citation type="journal article" date="2016" name="Nature">
        <title>Genome evolution in the allotetraploid frog Xenopus laevis.</title>
        <authorList>
            <person name="Session A.M."/>
            <person name="Uno Y."/>
            <person name="Kwon T."/>
            <person name="Chapman J.A."/>
            <person name="Toyoda A."/>
            <person name="Takahashi S."/>
            <person name="Fukui A."/>
            <person name="Hikosaka A."/>
            <person name="Suzuki A."/>
            <person name="Kondo M."/>
            <person name="van Heeringen S.J."/>
            <person name="Quigley I."/>
            <person name="Heinz S."/>
            <person name="Ogino H."/>
            <person name="Ochi H."/>
            <person name="Hellsten U."/>
            <person name="Lyons J.B."/>
            <person name="Simakov O."/>
            <person name="Putnam N."/>
            <person name="Stites J."/>
            <person name="Kuroki Y."/>
            <person name="Tanaka T."/>
            <person name="Michiue T."/>
            <person name="Watanabe M."/>
            <person name="Bogdanovic O."/>
            <person name="Lister R."/>
            <person name="Georgiou G."/>
            <person name="Paranjpe S.S."/>
            <person name="van Kruijsbergen I."/>
            <person name="Shu S."/>
            <person name="Carlson J."/>
            <person name="Kinoshita T."/>
            <person name="Ohta Y."/>
            <person name="Mawaribuchi S."/>
            <person name="Jenkins J."/>
            <person name="Grimwood J."/>
            <person name="Schmutz J."/>
            <person name="Mitros T."/>
            <person name="Mozaffari S.V."/>
            <person name="Suzuki Y."/>
            <person name="Haramoto Y."/>
            <person name="Yamamoto T.S."/>
            <person name="Takagi C."/>
            <person name="Heald R."/>
            <person name="Miller K."/>
            <person name="Haudenschild C."/>
            <person name="Kitzman J."/>
            <person name="Nakayama T."/>
            <person name="Izutsu Y."/>
            <person name="Robert J."/>
            <person name="Fortriede J."/>
            <person name="Burns K."/>
            <person name="Lotay V."/>
            <person name="Karimi K."/>
            <person name="Yasuoka Y."/>
            <person name="Dichmann D.S."/>
            <person name="Flajnik M.F."/>
            <person name="Houston D.W."/>
            <person name="Shendure J."/>
            <person name="DuPasquier L."/>
            <person name="Vize P.D."/>
            <person name="Zorn A.M."/>
            <person name="Ito M."/>
            <person name="Marcotte E.M."/>
            <person name="Wallingford J.B."/>
            <person name="Ito Y."/>
            <person name="Asashima M."/>
            <person name="Ueno N."/>
            <person name="Matsuda Y."/>
            <person name="Veenstra G.J."/>
            <person name="Fujiyama A."/>
            <person name="Harland R.M."/>
            <person name="Taira M."/>
            <person name="Rokhsar D.S."/>
        </authorList>
    </citation>
    <scope>NUCLEOTIDE SEQUENCE [LARGE SCALE GENOMIC DNA]</scope>
    <source>
        <strain evidence="3">J</strain>
    </source>
</reference>
<dbReference type="Proteomes" id="UP000694892">
    <property type="component" value="Chromosome 3L"/>
</dbReference>
<organism evidence="2 3">
    <name type="scientific">Xenopus laevis</name>
    <name type="common">African clawed frog</name>
    <dbReference type="NCBI Taxonomy" id="8355"/>
    <lineage>
        <taxon>Eukaryota</taxon>
        <taxon>Metazoa</taxon>
        <taxon>Chordata</taxon>
        <taxon>Craniata</taxon>
        <taxon>Vertebrata</taxon>
        <taxon>Euteleostomi</taxon>
        <taxon>Amphibia</taxon>
        <taxon>Batrachia</taxon>
        <taxon>Anura</taxon>
        <taxon>Pipoidea</taxon>
        <taxon>Pipidae</taxon>
        <taxon>Xenopodinae</taxon>
        <taxon>Xenopus</taxon>
        <taxon>Xenopus</taxon>
    </lineage>
</organism>
<dbReference type="AlphaFoldDB" id="A0A974DB03"/>
<accession>A0A974DB03</accession>
<keyword evidence="1" id="KW-0732">Signal</keyword>
<evidence type="ECO:0000313" key="3">
    <source>
        <dbReference type="Proteomes" id="UP000694892"/>
    </source>
</evidence>
<dbReference type="EMBL" id="CM004470">
    <property type="protein sequence ID" value="OCT88649.1"/>
    <property type="molecule type" value="Genomic_DNA"/>
</dbReference>
<proteinExistence type="predicted"/>
<feature type="signal peptide" evidence="1">
    <location>
        <begin position="1"/>
        <end position="18"/>
    </location>
</feature>
<protein>
    <submittedName>
        <fullName evidence="2">Uncharacterized protein</fullName>
    </submittedName>
</protein>
<gene>
    <name evidence="2" type="ORF">XELAEV_18017279mg</name>
</gene>
<evidence type="ECO:0000256" key="1">
    <source>
        <dbReference type="SAM" id="SignalP"/>
    </source>
</evidence>
<name>A0A974DB03_XENLA</name>